<name>A0ABV3K4A9_STRON</name>
<evidence type="ECO:0000313" key="1">
    <source>
        <dbReference type="EMBL" id="MEV5509998.1"/>
    </source>
</evidence>
<dbReference type="Proteomes" id="UP001552594">
    <property type="component" value="Unassembled WGS sequence"/>
</dbReference>
<reference evidence="1 2" key="1">
    <citation type="submission" date="2024-06" db="EMBL/GenBank/DDBJ databases">
        <title>The Natural Products Discovery Center: Release of the First 8490 Sequenced Strains for Exploring Actinobacteria Biosynthetic Diversity.</title>
        <authorList>
            <person name="Kalkreuter E."/>
            <person name="Kautsar S.A."/>
            <person name="Yang D."/>
            <person name="Bader C.D."/>
            <person name="Teijaro C.N."/>
            <person name="Fluegel L."/>
            <person name="Davis C.M."/>
            <person name="Simpson J.R."/>
            <person name="Lauterbach L."/>
            <person name="Steele A.D."/>
            <person name="Gui C."/>
            <person name="Meng S."/>
            <person name="Li G."/>
            <person name="Viehrig K."/>
            <person name="Ye F."/>
            <person name="Su P."/>
            <person name="Kiefer A.F."/>
            <person name="Nichols A."/>
            <person name="Cepeda A.J."/>
            <person name="Yan W."/>
            <person name="Fan B."/>
            <person name="Jiang Y."/>
            <person name="Adhikari A."/>
            <person name="Zheng C.-J."/>
            <person name="Schuster L."/>
            <person name="Cowan T.M."/>
            <person name="Smanski M.J."/>
            <person name="Chevrette M.G."/>
            <person name="De Carvalho L.P.S."/>
            <person name="Shen B."/>
        </authorList>
    </citation>
    <scope>NUCLEOTIDE SEQUENCE [LARGE SCALE GENOMIC DNA]</scope>
    <source>
        <strain evidence="1 2">NPDC052347</strain>
    </source>
</reference>
<dbReference type="EMBL" id="JBFAUK010000026">
    <property type="protein sequence ID" value="MEV5509998.1"/>
    <property type="molecule type" value="Genomic_DNA"/>
</dbReference>
<keyword evidence="2" id="KW-1185">Reference proteome</keyword>
<dbReference type="RefSeq" id="WP_161968649.1">
    <property type="nucleotide sequence ID" value="NZ_JBFAUK010000026.1"/>
</dbReference>
<proteinExistence type="predicted"/>
<evidence type="ECO:0000313" key="2">
    <source>
        <dbReference type="Proteomes" id="UP001552594"/>
    </source>
</evidence>
<sequence length="49" mass="5476">MSGGEERSAPRCGECARIKAAYYAAVREGRRAAAERWCVVMGRHLREAH</sequence>
<organism evidence="1 2">
    <name type="scientific">Streptomyces orinoci</name>
    <name type="common">Streptoverticillium orinoci</name>
    <dbReference type="NCBI Taxonomy" id="67339"/>
    <lineage>
        <taxon>Bacteria</taxon>
        <taxon>Bacillati</taxon>
        <taxon>Actinomycetota</taxon>
        <taxon>Actinomycetes</taxon>
        <taxon>Kitasatosporales</taxon>
        <taxon>Streptomycetaceae</taxon>
        <taxon>Streptomyces</taxon>
    </lineage>
</organism>
<gene>
    <name evidence="1" type="ORF">AB0L16_26765</name>
</gene>
<comment type="caution">
    <text evidence="1">The sequence shown here is derived from an EMBL/GenBank/DDBJ whole genome shotgun (WGS) entry which is preliminary data.</text>
</comment>
<accession>A0ABV3K4A9</accession>
<protein>
    <submittedName>
        <fullName evidence="1">Uncharacterized protein</fullName>
    </submittedName>
</protein>